<sequence length="50" mass="5728">AGNLLLRRGTQVDRRERDASVGLPPRGRLWSQRLVVRREQADSFHASPFV</sequence>
<feature type="non-terminal residue" evidence="1">
    <location>
        <position position="50"/>
    </location>
</feature>
<proteinExistence type="predicted"/>
<dbReference type="EMBL" id="CADCWH010000344">
    <property type="protein sequence ID" value="CAA9567167.1"/>
    <property type="molecule type" value="Genomic_DNA"/>
</dbReference>
<dbReference type="AlphaFoldDB" id="A0A6J4V4M8"/>
<reference evidence="1" key="1">
    <citation type="submission" date="2020-02" db="EMBL/GenBank/DDBJ databases">
        <authorList>
            <person name="Meier V. D."/>
        </authorList>
    </citation>
    <scope>NUCLEOTIDE SEQUENCE</scope>
    <source>
        <strain evidence="1">AVDCRST_MAG70</strain>
    </source>
</reference>
<feature type="non-terminal residue" evidence="1">
    <location>
        <position position="1"/>
    </location>
</feature>
<evidence type="ECO:0000313" key="1">
    <source>
        <dbReference type="EMBL" id="CAA9567167.1"/>
    </source>
</evidence>
<protein>
    <submittedName>
        <fullName evidence="1">Uncharacterized protein</fullName>
    </submittedName>
</protein>
<organism evidence="1">
    <name type="scientific">uncultured Thermomicrobiales bacterium</name>
    <dbReference type="NCBI Taxonomy" id="1645740"/>
    <lineage>
        <taxon>Bacteria</taxon>
        <taxon>Pseudomonadati</taxon>
        <taxon>Thermomicrobiota</taxon>
        <taxon>Thermomicrobia</taxon>
        <taxon>Thermomicrobiales</taxon>
        <taxon>environmental samples</taxon>
    </lineage>
</organism>
<accession>A0A6J4V4M8</accession>
<gene>
    <name evidence="1" type="ORF">AVDCRST_MAG70-2138</name>
</gene>
<name>A0A6J4V4M8_9BACT</name>